<keyword evidence="5" id="KW-1185">Reference proteome</keyword>
<protein>
    <submittedName>
        <fullName evidence="4">Nose resistant to fluoxetine protein 6 like protein</fullName>
    </submittedName>
</protein>
<reference evidence="4" key="1">
    <citation type="journal article" date="2020" name="bioRxiv">
        <title>Chromosome-level reference genome of the European wasp spider Argiope bruennichi: a resource for studies on range expansion and evolutionary adaptation.</title>
        <authorList>
            <person name="Sheffer M.M."/>
            <person name="Hoppe A."/>
            <person name="Krehenwinkel H."/>
            <person name="Uhl G."/>
            <person name="Kuss A.W."/>
            <person name="Jensen L."/>
            <person name="Jensen C."/>
            <person name="Gillespie R.G."/>
            <person name="Hoff K.J."/>
            <person name="Prost S."/>
        </authorList>
    </citation>
    <scope>NUCLEOTIDE SEQUENCE</scope>
</reference>
<dbReference type="SMART" id="SM00703">
    <property type="entry name" value="NRF"/>
    <property type="match status" value="1"/>
</dbReference>
<keyword evidence="1" id="KW-1133">Transmembrane helix</keyword>
<feature type="transmembrane region" description="Helical" evidence="1">
    <location>
        <begin position="375"/>
        <end position="395"/>
    </location>
</feature>
<dbReference type="GO" id="GO:0016747">
    <property type="term" value="F:acyltransferase activity, transferring groups other than amino-acyl groups"/>
    <property type="evidence" value="ECO:0007669"/>
    <property type="project" value="InterPro"/>
</dbReference>
<feature type="transmembrane region" description="Helical" evidence="1">
    <location>
        <begin position="516"/>
        <end position="533"/>
    </location>
</feature>
<dbReference type="Pfam" id="PF20146">
    <property type="entry name" value="NRF"/>
    <property type="match status" value="1"/>
</dbReference>
<reference evidence="4" key="2">
    <citation type="submission" date="2020-06" db="EMBL/GenBank/DDBJ databases">
        <authorList>
            <person name="Sheffer M."/>
        </authorList>
    </citation>
    <scope>NUCLEOTIDE SEQUENCE</scope>
</reference>
<dbReference type="PANTHER" id="PTHR11161:SF0">
    <property type="entry name" value="O-ACYLTRANSFERASE LIKE PROTEIN"/>
    <property type="match status" value="1"/>
</dbReference>
<feature type="transmembrane region" description="Helical" evidence="1">
    <location>
        <begin position="577"/>
        <end position="600"/>
    </location>
</feature>
<feature type="transmembrane region" description="Helical" evidence="1">
    <location>
        <begin position="464"/>
        <end position="488"/>
    </location>
</feature>
<keyword evidence="2" id="KW-0732">Signal</keyword>
<gene>
    <name evidence="4" type="ORF">HNY73_012517</name>
</gene>
<dbReference type="PANTHER" id="PTHR11161">
    <property type="entry name" value="O-ACYLTRANSFERASE"/>
    <property type="match status" value="1"/>
</dbReference>
<feature type="transmembrane region" description="Helical" evidence="1">
    <location>
        <begin position="651"/>
        <end position="674"/>
    </location>
</feature>
<feature type="transmembrane region" description="Helical" evidence="1">
    <location>
        <begin position="312"/>
        <end position="329"/>
    </location>
</feature>
<dbReference type="InterPro" id="IPR052728">
    <property type="entry name" value="O2_lipid_transport_reg"/>
</dbReference>
<evidence type="ECO:0000256" key="2">
    <source>
        <dbReference type="SAM" id="SignalP"/>
    </source>
</evidence>
<dbReference type="Pfam" id="PF01757">
    <property type="entry name" value="Acyl_transf_3"/>
    <property type="match status" value="1"/>
</dbReference>
<name>A0A8T0EX92_ARGBR</name>
<accession>A0A8T0EX92</accession>
<dbReference type="InterPro" id="IPR006621">
    <property type="entry name" value="Nose-resist-to-fluoxetine_N"/>
</dbReference>
<dbReference type="EMBL" id="JABXBU010001863">
    <property type="protein sequence ID" value="KAF8782197.1"/>
    <property type="molecule type" value="Genomic_DNA"/>
</dbReference>
<feature type="chain" id="PRO_5035762479" evidence="2">
    <location>
        <begin position="25"/>
        <end position="902"/>
    </location>
</feature>
<dbReference type="InterPro" id="IPR002656">
    <property type="entry name" value="Acyl_transf_3_dom"/>
</dbReference>
<dbReference type="Proteomes" id="UP000807504">
    <property type="component" value="Unassembled WGS sequence"/>
</dbReference>
<feature type="signal peptide" evidence="2">
    <location>
        <begin position="1"/>
        <end position="24"/>
    </location>
</feature>
<comment type="caution">
    <text evidence="4">The sequence shown here is derived from an EMBL/GenBank/DDBJ whole genome shotgun (WGS) entry which is preliminary data.</text>
</comment>
<keyword evidence="1" id="KW-0812">Transmembrane</keyword>
<evidence type="ECO:0000313" key="5">
    <source>
        <dbReference type="Proteomes" id="UP000807504"/>
    </source>
</evidence>
<keyword evidence="1" id="KW-0472">Membrane</keyword>
<feature type="transmembrane region" description="Helical" evidence="1">
    <location>
        <begin position="545"/>
        <end position="565"/>
    </location>
</feature>
<evidence type="ECO:0000259" key="3">
    <source>
        <dbReference type="SMART" id="SM00703"/>
    </source>
</evidence>
<dbReference type="AlphaFoldDB" id="A0A8T0EX92"/>
<evidence type="ECO:0000313" key="4">
    <source>
        <dbReference type="EMBL" id="KAF8782197.1"/>
    </source>
</evidence>
<organism evidence="4 5">
    <name type="scientific">Argiope bruennichi</name>
    <name type="common">Wasp spider</name>
    <name type="synonym">Aranea bruennichi</name>
    <dbReference type="NCBI Taxonomy" id="94029"/>
    <lineage>
        <taxon>Eukaryota</taxon>
        <taxon>Metazoa</taxon>
        <taxon>Ecdysozoa</taxon>
        <taxon>Arthropoda</taxon>
        <taxon>Chelicerata</taxon>
        <taxon>Arachnida</taxon>
        <taxon>Araneae</taxon>
        <taxon>Araneomorphae</taxon>
        <taxon>Entelegynae</taxon>
        <taxon>Araneoidea</taxon>
        <taxon>Araneidae</taxon>
        <taxon>Argiope</taxon>
    </lineage>
</organism>
<evidence type="ECO:0000256" key="1">
    <source>
        <dbReference type="SAM" id="Phobius"/>
    </source>
</evidence>
<sequence length="902" mass="102379">MMRGRSKLALLVALVVCGGTLILAASDNETIPEEHEETFEELEKKIKTSMGNLVKMALPHLMRGSSDAKVSGPCSASIIKLIGGLRQIREWAMRFVDATGKIPPGVLEGTSLSMGDFDECLDISVGKKDEIPVPEDQAIFRGQYCLLEFHRPEAINKAIEDYENGNKDTPIAKTKTFLNLFVRYKHLTNSTMKVGLCIPSKCSQDDVQSIMNSESLKQYIGKVSVSYCEKKNESHTGTEQIVLMCVFGFILCCLFLGTIADAFLRLRKDSQDLISEKSNFIRIIIQKTSLYGNAINVLSTKRKSNGLECLRGLRTIIVMLIIYSHTYGYLHILHFQKYCKFFSLLAVTITYQRWRFASKENKVNLGIFKLLLHRFLRMSAAQIVAISFFLLLPAFGSGPIWTAYMTPILNNCRQRWWLNLLYISNFWEHTDVCLYHSWILSLIMQLTILGAFSIWILKKSRRFGLFFIILLIISGIIFVAIMTVIHNLPGSLAFYMMDKRTFPIAWRDVFTKPFDHVGPFCIGLLTGYFLAVKRDRLEISRVASVILWCSSIVCTTSVMFGLYSYRNGQKMETPLATFYAIMHRNVWCIGIAWMVIACTTHHGGPISRVLKSKPFIPLDRLCYMAYLIHLPIMHYRSASIRERWYMGHLEILFMATSYIVMSFIISFILTVIFAEPYFAIEKHIFSYFCAKDKVNFQSKTDLKEVDGGEEPDRRLGHGVRSTSDKLSGWWGRKLTRLSAPAKYGHFNLGEFFDSVLKGSSFRTEQRKFPKEYRLPNELKAITKGESLSSEKRTIKILNSSVVYVFSRGKSSRSGAVGCPVIQPWRLRLGAELGGVVLTFHVDPARVSRVDGDGGARVNQVDKEGRIGQAGKERQSPIVCNGIAPVRGSECQPTESWTQFFRQ</sequence>
<feature type="domain" description="Nose resistant-to-fluoxetine protein N-terminal" evidence="3">
    <location>
        <begin position="71"/>
        <end position="230"/>
    </location>
</feature>
<feature type="transmembrane region" description="Helical" evidence="1">
    <location>
        <begin position="241"/>
        <end position="264"/>
    </location>
</feature>
<proteinExistence type="predicted"/>
<feature type="transmembrane region" description="Helical" evidence="1">
    <location>
        <begin position="435"/>
        <end position="457"/>
    </location>
</feature>